<proteinExistence type="predicted"/>
<dbReference type="EMBL" id="CM056743">
    <property type="protein sequence ID" value="KAJ8672973.1"/>
    <property type="molecule type" value="Genomic_DNA"/>
</dbReference>
<evidence type="ECO:0000313" key="2">
    <source>
        <dbReference type="Proteomes" id="UP001239111"/>
    </source>
</evidence>
<comment type="caution">
    <text evidence="1">The sequence shown here is derived from an EMBL/GenBank/DDBJ whole genome shotgun (WGS) entry which is preliminary data.</text>
</comment>
<gene>
    <name evidence="1" type="ORF">QAD02_004234</name>
</gene>
<sequence>MVAAVKAAKPEEDEVGDIRDGMDRCRLVFPFGGKVAITVSPEYRLGYSYRKKSLVASGVTHSVMTASDNSITTIVVQCISTDCAKVTSRYGVFHLITALQLTKSLFREVKVLLQYPAVTVHPKAIVLATSEIEAAELDVCFSVETPRTELPNQALVNQSQSSLLIH</sequence>
<protein>
    <submittedName>
        <fullName evidence="1">Uncharacterized protein</fullName>
    </submittedName>
</protein>
<dbReference type="Proteomes" id="UP001239111">
    <property type="component" value="Chromosome 3"/>
</dbReference>
<reference evidence="1" key="1">
    <citation type="submission" date="2023-04" db="EMBL/GenBank/DDBJ databases">
        <title>A chromosome-level genome assembly of the parasitoid wasp Eretmocerus hayati.</title>
        <authorList>
            <person name="Zhong Y."/>
            <person name="Liu S."/>
            <person name="Liu Y."/>
        </authorList>
    </citation>
    <scope>NUCLEOTIDE SEQUENCE</scope>
    <source>
        <strain evidence="1">ZJU_SS_LIU_2023</strain>
    </source>
</reference>
<keyword evidence="2" id="KW-1185">Reference proteome</keyword>
<evidence type="ECO:0000313" key="1">
    <source>
        <dbReference type="EMBL" id="KAJ8672973.1"/>
    </source>
</evidence>
<accession>A0ACC2NQ18</accession>
<organism evidence="1 2">
    <name type="scientific">Eretmocerus hayati</name>
    <dbReference type="NCBI Taxonomy" id="131215"/>
    <lineage>
        <taxon>Eukaryota</taxon>
        <taxon>Metazoa</taxon>
        <taxon>Ecdysozoa</taxon>
        <taxon>Arthropoda</taxon>
        <taxon>Hexapoda</taxon>
        <taxon>Insecta</taxon>
        <taxon>Pterygota</taxon>
        <taxon>Neoptera</taxon>
        <taxon>Endopterygota</taxon>
        <taxon>Hymenoptera</taxon>
        <taxon>Apocrita</taxon>
        <taxon>Proctotrupomorpha</taxon>
        <taxon>Chalcidoidea</taxon>
        <taxon>Aphelinidae</taxon>
        <taxon>Aphelininae</taxon>
        <taxon>Eretmocerus</taxon>
    </lineage>
</organism>
<name>A0ACC2NQ18_9HYME</name>